<dbReference type="PANTHER" id="PTHR44376">
    <property type="entry name" value="TRANSCRIPTIONAL REGULATOR OF FILAMENTOUS GROWTH FLO8"/>
    <property type="match status" value="1"/>
</dbReference>
<name>A0A397ZN30_BRACM</name>
<keyword evidence="1" id="KW-0853">WD repeat</keyword>
<dbReference type="PROSITE" id="PS50294">
    <property type="entry name" value="WD_REPEATS_REGION"/>
    <property type="match status" value="2"/>
</dbReference>
<evidence type="ECO:0008006" key="4">
    <source>
        <dbReference type="Google" id="ProtNLM"/>
    </source>
</evidence>
<dbReference type="AlphaFoldDB" id="A0A397ZN30"/>
<reference evidence="2 3" key="1">
    <citation type="submission" date="2018-06" db="EMBL/GenBank/DDBJ databases">
        <title>WGS assembly of Brassica rapa FPsc.</title>
        <authorList>
            <person name="Bowman J."/>
            <person name="Kohchi T."/>
            <person name="Yamato K."/>
            <person name="Jenkins J."/>
            <person name="Shu S."/>
            <person name="Ishizaki K."/>
            <person name="Yamaoka S."/>
            <person name="Nishihama R."/>
            <person name="Nakamura Y."/>
            <person name="Berger F."/>
            <person name="Adam C."/>
            <person name="Aki S."/>
            <person name="Althoff F."/>
            <person name="Araki T."/>
            <person name="Arteaga-Vazquez M."/>
            <person name="Balasubrmanian S."/>
            <person name="Bauer D."/>
            <person name="Boehm C."/>
            <person name="Briginshaw L."/>
            <person name="Caballero-Perez J."/>
            <person name="Catarino B."/>
            <person name="Chen F."/>
            <person name="Chiyoda S."/>
            <person name="Chovatia M."/>
            <person name="Davies K."/>
            <person name="Delmans M."/>
            <person name="Demura T."/>
            <person name="Dierschke T."/>
            <person name="Dolan L."/>
            <person name="Dorantes-Acosta A."/>
            <person name="Eklund D."/>
            <person name="Florent S."/>
            <person name="Flores-Sandoval E."/>
            <person name="Fujiyama A."/>
            <person name="Fukuzawa H."/>
            <person name="Galik B."/>
            <person name="Grimanelli D."/>
            <person name="Grimwood J."/>
            <person name="Grossniklaus U."/>
            <person name="Hamada T."/>
            <person name="Haseloff J."/>
            <person name="Hetherington A."/>
            <person name="Higo A."/>
            <person name="Hirakawa Y."/>
            <person name="Hundley H."/>
            <person name="Ikeda Y."/>
            <person name="Inoue K."/>
            <person name="Inoue S."/>
            <person name="Ishida S."/>
            <person name="Jia Q."/>
            <person name="Kakita M."/>
            <person name="Kanazawa T."/>
            <person name="Kawai Y."/>
            <person name="Kawashima T."/>
            <person name="Kennedy M."/>
            <person name="Kinose K."/>
            <person name="Kinoshita T."/>
            <person name="Kohara Y."/>
            <person name="Koide E."/>
            <person name="Komatsu K."/>
            <person name="Kopischke S."/>
            <person name="Kubo M."/>
            <person name="Kyozuka J."/>
            <person name="Lagercrantz U."/>
            <person name="Lin S."/>
            <person name="Lindquist E."/>
            <person name="Lipzen A."/>
            <person name="Lu C."/>
            <person name="Luna E."/>
            <person name="Martienssen R."/>
            <person name="Minamino N."/>
            <person name="Mizutani M."/>
            <person name="Mizutani M."/>
            <person name="Mochizuki N."/>
            <person name="Monte I."/>
            <person name="Mosher R."/>
            <person name="Nagasaki H."/>
            <person name="Nakagami H."/>
            <person name="Naramoto S."/>
            <person name="Nishitani K."/>
            <person name="Ohtani M."/>
            <person name="Okamoto T."/>
            <person name="Okumura M."/>
            <person name="Phillips J."/>
            <person name="Pollak B."/>
            <person name="Reinders A."/>
            <person name="Roevekamp M."/>
            <person name="Sano R."/>
            <person name="Sawa S."/>
            <person name="Schmid M."/>
            <person name="Shirakawa M."/>
            <person name="Solano R."/>
            <person name="Spunde A."/>
            <person name="Suetsugu N."/>
            <person name="Sugano S."/>
            <person name="Sugiyama A."/>
            <person name="Sun R."/>
            <person name="Suzuki Y."/>
            <person name="Takenaka M."/>
            <person name="Takezawa D."/>
            <person name="Tomogane H."/>
            <person name="Tsuzuki M."/>
            <person name="Ueda T."/>
            <person name="Umeda M."/>
            <person name="Ward J."/>
            <person name="Watanabe Y."/>
            <person name="Yazaki K."/>
            <person name="Yokoyama R."/>
            <person name="Yoshitake Y."/>
            <person name="Yotsui I."/>
            <person name="Zachgo S."/>
            <person name="Schmutz J."/>
        </authorList>
    </citation>
    <scope>NUCLEOTIDE SEQUENCE [LARGE SCALE GENOMIC DNA]</scope>
    <source>
        <strain evidence="3">cv. B-3</strain>
    </source>
</reference>
<evidence type="ECO:0000256" key="1">
    <source>
        <dbReference type="PROSITE-ProRule" id="PRU00221"/>
    </source>
</evidence>
<feature type="repeat" description="WD" evidence="1">
    <location>
        <begin position="195"/>
        <end position="227"/>
    </location>
</feature>
<gene>
    <name evidence="2" type="ORF">BRARA_D01984</name>
</gene>
<dbReference type="SMART" id="SM00320">
    <property type="entry name" value="WD40"/>
    <property type="match status" value="3"/>
</dbReference>
<accession>A0A397ZN30</accession>
<dbReference type="Proteomes" id="UP000264353">
    <property type="component" value="Chromosome A4"/>
</dbReference>
<organism evidence="2 3">
    <name type="scientific">Brassica campestris</name>
    <name type="common">Field mustard</name>
    <dbReference type="NCBI Taxonomy" id="3711"/>
    <lineage>
        <taxon>Eukaryota</taxon>
        <taxon>Viridiplantae</taxon>
        <taxon>Streptophyta</taxon>
        <taxon>Embryophyta</taxon>
        <taxon>Tracheophyta</taxon>
        <taxon>Spermatophyta</taxon>
        <taxon>Magnoliopsida</taxon>
        <taxon>eudicotyledons</taxon>
        <taxon>Gunneridae</taxon>
        <taxon>Pentapetalae</taxon>
        <taxon>rosids</taxon>
        <taxon>malvids</taxon>
        <taxon>Brassicales</taxon>
        <taxon>Brassicaceae</taxon>
        <taxon>Brassiceae</taxon>
        <taxon>Brassica</taxon>
    </lineage>
</organism>
<dbReference type="InterPro" id="IPR036322">
    <property type="entry name" value="WD40_repeat_dom_sf"/>
</dbReference>
<dbReference type="InterPro" id="IPR001680">
    <property type="entry name" value="WD40_rpt"/>
</dbReference>
<dbReference type="InterPro" id="IPR044716">
    <property type="entry name" value="LEUNIG-like"/>
</dbReference>
<feature type="repeat" description="WD" evidence="1">
    <location>
        <begin position="54"/>
        <end position="86"/>
    </location>
</feature>
<dbReference type="Gene3D" id="2.130.10.10">
    <property type="entry name" value="YVTN repeat-like/Quinoprotein amine dehydrogenase"/>
    <property type="match status" value="2"/>
</dbReference>
<protein>
    <recommendedName>
        <fullName evidence="4">Anaphase-promoting complex subunit 4 WD40 domain-containing protein</fullName>
    </recommendedName>
</protein>
<sequence>MEPFGDVGALEDNVESFLSQDDGDGGSIFSTLKRNPSEHAETSKGFSFSEVSYIRRSASKVICCSFSSDGNLLASAGHDKKVFIWNTQVRFQPISGKFLAAASDNTVSLVDVEKDIRVHLLKGHSSNVNSVYWNTGGELLASVSEKSVKLWSPSSGDCIHELSSSGNKFHSCVFHPSYPNLLVIGGYQENKCMTIPAHECAISALAQSPSTGMMASASHDKSVKIWK</sequence>
<evidence type="ECO:0000313" key="2">
    <source>
        <dbReference type="EMBL" id="RID66871.1"/>
    </source>
</evidence>
<evidence type="ECO:0000313" key="3">
    <source>
        <dbReference type="Proteomes" id="UP000264353"/>
    </source>
</evidence>
<dbReference type="EMBL" id="CM010631">
    <property type="protein sequence ID" value="RID66871.1"/>
    <property type="molecule type" value="Genomic_DNA"/>
</dbReference>
<dbReference type="PANTHER" id="PTHR44376:SF9">
    <property type="entry name" value="TRANSCRIPTIONAL COREPRESSOR LEUNIG_HOMOLOG"/>
    <property type="match status" value="1"/>
</dbReference>
<dbReference type="Pfam" id="PF00400">
    <property type="entry name" value="WD40"/>
    <property type="match status" value="3"/>
</dbReference>
<feature type="repeat" description="WD" evidence="1">
    <location>
        <begin position="121"/>
        <end position="161"/>
    </location>
</feature>
<dbReference type="GO" id="GO:0003714">
    <property type="term" value="F:transcription corepressor activity"/>
    <property type="evidence" value="ECO:0007669"/>
    <property type="project" value="InterPro"/>
</dbReference>
<dbReference type="InterPro" id="IPR015943">
    <property type="entry name" value="WD40/YVTN_repeat-like_dom_sf"/>
</dbReference>
<dbReference type="SUPFAM" id="SSF50978">
    <property type="entry name" value="WD40 repeat-like"/>
    <property type="match status" value="1"/>
</dbReference>
<proteinExistence type="predicted"/>
<dbReference type="PROSITE" id="PS50082">
    <property type="entry name" value="WD_REPEATS_2"/>
    <property type="match status" value="3"/>
</dbReference>